<comment type="caution">
    <text evidence="3">The sequence shown here is derived from an EMBL/GenBank/DDBJ whole genome shotgun (WGS) entry which is preliminary data.</text>
</comment>
<feature type="transmembrane region" description="Helical" evidence="1">
    <location>
        <begin position="116"/>
        <end position="135"/>
    </location>
</feature>
<dbReference type="EMBL" id="JADWDC010000033">
    <property type="protein sequence ID" value="MCC0177989.1"/>
    <property type="molecule type" value="Genomic_DNA"/>
</dbReference>
<proteinExistence type="predicted"/>
<dbReference type="Pfam" id="PF20604">
    <property type="entry name" value="DUF6798"/>
    <property type="match status" value="1"/>
</dbReference>
<gene>
    <name evidence="3" type="ORF">I4641_13475</name>
</gene>
<dbReference type="RefSeq" id="WP_229641055.1">
    <property type="nucleotide sequence ID" value="NZ_JADWDC010000033.1"/>
</dbReference>
<keyword evidence="1" id="KW-0812">Transmembrane</keyword>
<feature type="transmembrane region" description="Helical" evidence="1">
    <location>
        <begin position="302"/>
        <end position="321"/>
    </location>
</feature>
<feature type="transmembrane region" description="Helical" evidence="1">
    <location>
        <begin position="177"/>
        <end position="197"/>
    </location>
</feature>
<accession>A0A964FHY2</accession>
<protein>
    <recommendedName>
        <fullName evidence="2">DUF6798 domain-containing protein</fullName>
    </recommendedName>
</protein>
<feature type="transmembrane region" description="Helical" evidence="1">
    <location>
        <begin position="141"/>
        <end position="165"/>
    </location>
</feature>
<evidence type="ECO:0000256" key="1">
    <source>
        <dbReference type="SAM" id="Phobius"/>
    </source>
</evidence>
<sequence>MSGSVWNEVDVLPLAKQFVDHDWIANDWYLNLETNYRYLFQIIFGWLIVHLGFLATSIIGRLFCYGLVATGLVLLGQKLGLNLTYLLLATIALTYQGYLQGAIAGEWFVGGLEAKAVAYGLILIAIPLMLSRRYLWMMMLLGLATSFHVLVGGWAFLTTLGWLCLPPKARLLKLGQNIWLLFAVYLAASAFAIPPILQQLVASTPPGNISPSFIYVFLRLPHHLNPFAWHPLLWLRLAIYLGIWIWCVSLLKNIADAKGWQPVDYARLELTEFTLISLVPFVIGIAIAFFDSEGSFLQYYPFRFGDTILPLATYLLTACTLQTKFSVKKHRSICFILIGCILFTQITFFSQSAIAAQNFPTQQQNVDPQWKLMSDWIENNTPQDAVFISHPWYLANFTWMTQRATVVKLKMFPQTKDGIVEYYQRLNDLSGGNLAKIYFGSEKLDQVKTVKAISAGFSALNTSQVLKLMKKYQCEYFLTEIEHQLELPIVHIQAPYILYKSQLESNDLEN</sequence>
<feature type="transmembrane region" description="Helical" evidence="1">
    <location>
        <begin position="333"/>
        <end position="354"/>
    </location>
</feature>
<dbReference type="InterPro" id="IPR046477">
    <property type="entry name" value="DUF6798"/>
</dbReference>
<keyword evidence="1" id="KW-1133">Transmembrane helix</keyword>
<evidence type="ECO:0000259" key="2">
    <source>
        <dbReference type="Pfam" id="PF20604"/>
    </source>
</evidence>
<evidence type="ECO:0000313" key="4">
    <source>
        <dbReference type="Proteomes" id="UP000729733"/>
    </source>
</evidence>
<keyword evidence="4" id="KW-1185">Reference proteome</keyword>
<feature type="transmembrane region" description="Helical" evidence="1">
    <location>
        <begin position="233"/>
        <end position="251"/>
    </location>
</feature>
<name>A0A964FHY2_9CYAN</name>
<keyword evidence="1" id="KW-0472">Membrane</keyword>
<feature type="transmembrane region" description="Helical" evidence="1">
    <location>
        <begin position="272"/>
        <end position="290"/>
    </location>
</feature>
<feature type="transmembrane region" description="Helical" evidence="1">
    <location>
        <begin position="38"/>
        <end position="55"/>
    </location>
</feature>
<dbReference type="Proteomes" id="UP000729733">
    <property type="component" value="Unassembled WGS sequence"/>
</dbReference>
<reference evidence="3" key="1">
    <citation type="journal article" date="2021" name="Antonie Van Leeuwenhoek">
        <title>Draft genome and description of Waterburya agarophytonicola gen. nov. sp. nov. (Pleurocapsales, Cyanobacteria): a seaweed symbiont.</title>
        <authorList>
            <person name="Bonthond G."/>
            <person name="Shalygin S."/>
            <person name="Bayer T."/>
            <person name="Weinberger F."/>
        </authorList>
    </citation>
    <scope>NUCLEOTIDE SEQUENCE</scope>
    <source>
        <strain evidence="3">KI4</strain>
    </source>
</reference>
<evidence type="ECO:0000313" key="3">
    <source>
        <dbReference type="EMBL" id="MCC0177989.1"/>
    </source>
</evidence>
<dbReference type="AlphaFoldDB" id="A0A964FHY2"/>
<organism evidence="3 4">
    <name type="scientific">Waterburya agarophytonicola KI4</name>
    <dbReference type="NCBI Taxonomy" id="2874699"/>
    <lineage>
        <taxon>Bacteria</taxon>
        <taxon>Bacillati</taxon>
        <taxon>Cyanobacteriota</taxon>
        <taxon>Cyanophyceae</taxon>
        <taxon>Pleurocapsales</taxon>
        <taxon>Hyellaceae</taxon>
        <taxon>Waterburya</taxon>
        <taxon>Waterburya agarophytonicola</taxon>
    </lineage>
</organism>
<feature type="domain" description="DUF6798" evidence="2">
    <location>
        <begin position="369"/>
        <end position="429"/>
    </location>
</feature>